<evidence type="ECO:0000256" key="3">
    <source>
        <dbReference type="ARBA" id="ARBA00022450"/>
    </source>
</evidence>
<organism evidence="14 15">
    <name type="scientific">Neptunomonas phycophila</name>
    <dbReference type="NCBI Taxonomy" id="1572645"/>
    <lineage>
        <taxon>Bacteria</taxon>
        <taxon>Pseudomonadati</taxon>
        <taxon>Pseudomonadota</taxon>
        <taxon>Gammaproteobacteria</taxon>
        <taxon>Oceanospirillales</taxon>
        <taxon>Oceanospirillaceae</taxon>
        <taxon>Neptunomonas</taxon>
    </lineage>
</organism>
<dbReference type="SMART" id="SM00826">
    <property type="entry name" value="PKS_DH"/>
    <property type="match status" value="1"/>
</dbReference>
<dbReference type="InterPro" id="IPR018201">
    <property type="entry name" value="Ketoacyl_synth_AS"/>
</dbReference>
<dbReference type="CDD" id="cd00833">
    <property type="entry name" value="PKS"/>
    <property type="match status" value="1"/>
</dbReference>
<dbReference type="PROSITE" id="PS52019">
    <property type="entry name" value="PKS_MFAS_DH"/>
    <property type="match status" value="1"/>
</dbReference>
<gene>
    <name evidence="14" type="ORF">Q4490_13175</name>
</gene>
<dbReference type="Pfam" id="PF00109">
    <property type="entry name" value="ketoacyl-synt"/>
    <property type="match status" value="1"/>
</dbReference>
<evidence type="ECO:0000259" key="11">
    <source>
        <dbReference type="PROSITE" id="PS50075"/>
    </source>
</evidence>
<feature type="region of interest" description="N-terminal hotdog fold" evidence="9">
    <location>
        <begin position="875"/>
        <end position="1006"/>
    </location>
</feature>
<dbReference type="PROSITE" id="PS50075">
    <property type="entry name" value="CARRIER"/>
    <property type="match status" value="1"/>
</dbReference>
<feature type="domain" description="PKS/mFAS DH" evidence="13">
    <location>
        <begin position="875"/>
        <end position="1166"/>
    </location>
</feature>
<comment type="pathway">
    <text evidence="1">Lipid metabolism; fatty acid biosynthesis.</text>
</comment>
<feature type="region of interest" description="C-terminal hotdog fold" evidence="9">
    <location>
        <begin position="1019"/>
        <end position="1166"/>
    </location>
</feature>
<dbReference type="PROSITE" id="PS00606">
    <property type="entry name" value="KS3_1"/>
    <property type="match status" value="1"/>
</dbReference>
<dbReference type="Pfam" id="PF00107">
    <property type="entry name" value="ADH_zinc_N"/>
    <property type="match status" value="1"/>
</dbReference>
<dbReference type="Pfam" id="PF14765">
    <property type="entry name" value="PS-DH"/>
    <property type="match status" value="1"/>
</dbReference>
<sequence>MDKRVVIIGTSFRFPGTTPQSFWHDLLANKDLVSHVEEGRWSFDAYTHPDKKHPGTSYTFSAGSVGDVSGFDASFFGISPREASLMDPQQRMLLEMTWESVEHAGKAPSSLKGSQCGVYIGIASADYAYRFTEDISIVDSSVATGNTASIAANRISYLFDLHGPSIAMDTACSSSMVAFHQACQAIRSGEIEEALAGGVSLHLHPYGFIAFSKATMLSRKGRCQVFDAAGDGYVRSEGGGIFYLKDYDAAIRDGDRILAVVAGSGVNTDGYKSGLTVPNPAAQIELMESTYKKAGLTADDLDYLEAHGTGTAVGDPIETRAIGLALGQQRSKPLPIGSVKSNMGHLEAASGVAGLAKALYSVYYREVPATISMKNPNPNIHFNEWNIEVVSKNLMLDANKPLTIGINSFGFGGANAHVILQSPPDNNASKATACTPAADKPLPLVISARDAQALQTCLEDAAELLREESASFYDIAYNYLYRRELHGLAHVIWSQDSADAIEQINALLADESTPIYLDKPQSPIAFVYSGNGCQWETMGKALLQNSRIFREAVGQVDTLFEPLAGFSLVAELSGDNGTDRFDQTEIAQPALFALQIGITELLRAHHIEPSAVTGHSVGEVAAAYYSGALSLEDAVHVIYYRSRYQGQTAGFGEMSAVGMNEQDIRALLEQEKCSGVEVAGINSAKGITLAGNPEQLSQLEAIFAENGTFYRRLNLNYAFHSSAMDSVEAPVKESLSHLTPHETRLPFYSTVTGKASNGLSLGAAYWWDNIRKPVQFKNAIDQIIADGITQFIEIGAHPVLKSYLNDELKEADQAGTVLSTLTRRNATQDAITKTASQALLTLPALPADIFPVTGNFIELDAYPWQRESLWHPETHESLGLLNRQKAHDLLGYPVKQLDNMWENTLDTQAYPWLGDHKVGENVVFPGTAYVELLLAAVQTKTDHDLLEIEELEIKQPLLLDDSVSKKTRLSYAIESGQLSIASRELVTGDKWTQHASARSLKIATDLHLSASSPSLPEREPDFTQDDHLALTEIAGLDYGTAFQALSHGWVEKRSTSTPSVTATFKPDGNSQGFTLHPAQLDCTFQLIIHFMKDQLAENEGIAYVPVRVGRIFTRSGAHQIAIAQARLLKRSPHSITAEFDLFDENGLHVAAIKEARFKAVRVRKANNSHINYLDYYLTAIPASSSALDHTEWLSVLNSELPPAVYQRSNTLVQEVEPLFDALMTAYVREALATLETQGELNAAFVDTLTKDSPCAARLLNSIIRFATERGTIVAAADHWVLAEADEDSIPANLIWQMMARDYPDYFAITHLIGRFGLHLHELIKGALVASDLGLEANELYATIISLRNNSTLLGSLAQSIKPVLNKTPATGQRRRVLEVGIYEPTLITSLCNDFNYTQGDLAFTSLQSEALDKVQLLQESHPMVSAFSLTDATPQEHGIFDTVIININGVSVSELGILFRHLAPLQAPNANVLFIAPSQADWIDLLFACDTNWWNDNNQETGQQLNASQWTSALTESGFTSVTAVQTQEEHSSYLLSAIAPATNKAASNTVGNSDSATEKLLVIHDTQPVSTRLADAVIQHCHEQACEAHTLVLSTQDVINSTADDLHTLLTAQSSRIVFIAGIDDQADFTEERFTDLSNRCKALNHLYKTIELHNDPLQLTLVTQGVGQTYLCDDGLANFGQAHVADDSAVWGFARTLMNESAKIELRLIDVPYATFTADVTRALVSQLLDSDNLSHEAEIILDQAGHAYAPRLRENEQLSNPADAQLESTSHNDAFYLGFDMPGQLKNLTWLSKSDAPISQDEIRVAVKATGLNFRDVMYTLGLLSDEAIENGFAGPTLGLEFAGVVTEIGQDIEGYTIGDSVVGFGPASFSNSVITKPNAISHIPEGISFEAASTIPSTFFTVYYALNHLARLEEGEKILIHGAAGGVGIAAIQVAQWLGAEIYATAGSESKRDFLRMMGVEHIYDSRSLTYAEEILFETNGRGVDIVLNSLAGEAINQNFRVLKPFGRFLELGKRDFYENTKVGLRPFRNNISYFGIDADQLMQEKPALTHRLFTEMMQLFADGTLYPLPYTRFDATHIVDAFRYMQQAKQIGKIVVAYDQPIKASHIKATSTEQSLELSHEATYLVTGGLGGFGLKTAQWLVSKGAKHLALLSRSGPVSEEAQAALAIFKAQGVTVLPAACDVSDRKALAQVLQQIDSELPPLKGVVHAAAVIEDSLALNLSDEQLERVLRPKITGARWLDELTDHLDLDLFVLYSSATTLLGNPGQACYVAANHWLEALAANRRARGKVASCPRWGAIDDVGFLARNEKIKDALQSRIGGQALASDAALDALEQMILNKITNQGVLEFDWGPLSRFLPSADQAKFREVALTAQESDQGDDNRLDMDALMAMSDEELTQTVLALLKSELASILMTSEEKLDINRSMYDMGLDSLMGVELMSAIESRLGVTVSVMALSETPTLAKLSERLATQIKGEDQSSEDDMAAQVARQHAGKGESA</sequence>
<dbReference type="InterPro" id="IPR049552">
    <property type="entry name" value="PKS_DH_N"/>
</dbReference>
<dbReference type="Gene3D" id="3.10.129.110">
    <property type="entry name" value="Polyketide synthase dehydratase"/>
    <property type="match status" value="1"/>
</dbReference>
<dbReference type="InterPro" id="IPR057326">
    <property type="entry name" value="KR_dom"/>
</dbReference>
<dbReference type="Pfam" id="PF08240">
    <property type="entry name" value="ADH_N"/>
    <property type="match status" value="1"/>
</dbReference>
<dbReference type="SMART" id="SM00825">
    <property type="entry name" value="PKS_KS"/>
    <property type="match status" value="1"/>
</dbReference>
<dbReference type="Pfam" id="PF08659">
    <property type="entry name" value="KR"/>
    <property type="match status" value="1"/>
</dbReference>
<dbReference type="InterPro" id="IPR001227">
    <property type="entry name" value="Ac_transferase_dom_sf"/>
</dbReference>
<dbReference type="SMART" id="SM00823">
    <property type="entry name" value="PKS_PP"/>
    <property type="match status" value="1"/>
</dbReference>
<dbReference type="SMART" id="SM00822">
    <property type="entry name" value="PKS_KR"/>
    <property type="match status" value="1"/>
</dbReference>
<evidence type="ECO:0000256" key="4">
    <source>
        <dbReference type="ARBA" id="ARBA00022553"/>
    </source>
</evidence>
<dbReference type="Pfam" id="PF16197">
    <property type="entry name" value="KAsynt_C_assoc"/>
    <property type="match status" value="1"/>
</dbReference>
<feature type="domain" description="Ketosynthase family 3 (KS3)" evidence="12">
    <location>
        <begin position="2"/>
        <end position="422"/>
    </location>
</feature>
<dbReference type="InterPro" id="IPR014043">
    <property type="entry name" value="Acyl_transferase_dom"/>
</dbReference>
<dbReference type="Gene3D" id="1.10.1200.10">
    <property type="entry name" value="ACP-like"/>
    <property type="match status" value="1"/>
</dbReference>
<evidence type="ECO:0000313" key="15">
    <source>
        <dbReference type="Proteomes" id="UP001169862"/>
    </source>
</evidence>
<keyword evidence="4" id="KW-0597">Phosphoprotein</keyword>
<dbReference type="InterPro" id="IPR013968">
    <property type="entry name" value="PKS_KR"/>
</dbReference>
<evidence type="ECO:0000256" key="2">
    <source>
        <dbReference type="ARBA" id="ARBA00006484"/>
    </source>
</evidence>
<dbReference type="GO" id="GO:0004315">
    <property type="term" value="F:3-oxoacyl-[acyl-carrier-protein] synthase activity"/>
    <property type="evidence" value="ECO:0007669"/>
    <property type="project" value="InterPro"/>
</dbReference>
<dbReference type="InterPro" id="IPR042104">
    <property type="entry name" value="PKS_dehydratase_sf"/>
</dbReference>
<dbReference type="GO" id="GO:0004312">
    <property type="term" value="F:fatty acid synthase activity"/>
    <property type="evidence" value="ECO:0007669"/>
    <property type="project" value="TreeGrafter"/>
</dbReference>
<dbReference type="SUPFAM" id="SSF55048">
    <property type="entry name" value="Probable ACP-binding domain of malonyl-CoA ACP transacylase"/>
    <property type="match status" value="1"/>
</dbReference>
<evidence type="ECO:0000256" key="5">
    <source>
        <dbReference type="ARBA" id="ARBA00022679"/>
    </source>
</evidence>
<accession>A0AAW7XKB7</accession>
<keyword evidence="8" id="KW-0012">Acyltransferase</keyword>
<keyword evidence="5" id="KW-0808">Transferase</keyword>
<dbReference type="InterPro" id="IPR013149">
    <property type="entry name" value="ADH-like_C"/>
</dbReference>
<dbReference type="GO" id="GO:0031177">
    <property type="term" value="F:phosphopantetheine binding"/>
    <property type="evidence" value="ECO:0007669"/>
    <property type="project" value="InterPro"/>
</dbReference>
<keyword evidence="7" id="KW-0511">Multifunctional enzyme</keyword>
<dbReference type="InterPro" id="IPR009081">
    <property type="entry name" value="PP-bd_ACP"/>
</dbReference>
<evidence type="ECO:0000259" key="13">
    <source>
        <dbReference type="PROSITE" id="PS52019"/>
    </source>
</evidence>
<feature type="region of interest" description="Disordered" evidence="10">
    <location>
        <begin position="2479"/>
        <end position="2504"/>
    </location>
</feature>
<reference evidence="14" key="1">
    <citation type="submission" date="2023-07" db="EMBL/GenBank/DDBJ databases">
        <title>Genome content predicts the carbon catabolic preferences of heterotrophic bacteria.</title>
        <authorList>
            <person name="Gralka M."/>
        </authorList>
    </citation>
    <scope>NUCLEOTIDE SEQUENCE</scope>
    <source>
        <strain evidence="14">I2M16</strain>
    </source>
</reference>
<evidence type="ECO:0000256" key="8">
    <source>
        <dbReference type="ARBA" id="ARBA00023315"/>
    </source>
</evidence>
<dbReference type="InterPro" id="IPR014031">
    <property type="entry name" value="Ketoacyl_synth_C"/>
</dbReference>
<dbReference type="InterPro" id="IPR014030">
    <property type="entry name" value="Ketoacyl_synth_N"/>
</dbReference>
<dbReference type="InterPro" id="IPR020843">
    <property type="entry name" value="ER"/>
</dbReference>
<feature type="domain" description="Carrier" evidence="11">
    <location>
        <begin position="2401"/>
        <end position="2478"/>
    </location>
</feature>
<dbReference type="PANTHER" id="PTHR43775:SF37">
    <property type="entry name" value="SI:DKEY-61P9.11"/>
    <property type="match status" value="1"/>
</dbReference>
<comment type="caution">
    <text evidence="14">The sequence shown here is derived from an EMBL/GenBank/DDBJ whole genome shotgun (WGS) entry which is preliminary data.</text>
</comment>
<dbReference type="SMART" id="SM01294">
    <property type="entry name" value="PKS_PP_betabranch"/>
    <property type="match status" value="1"/>
</dbReference>
<dbReference type="Pfam" id="PF21089">
    <property type="entry name" value="PKS_DH_N"/>
    <property type="match status" value="1"/>
</dbReference>
<dbReference type="InterPro" id="IPR020807">
    <property type="entry name" value="PKS_DH"/>
</dbReference>
<dbReference type="InterPro" id="IPR049551">
    <property type="entry name" value="PKS_DH_C"/>
</dbReference>
<dbReference type="Pfam" id="PF02801">
    <property type="entry name" value="Ketoacyl-synt_C"/>
    <property type="match status" value="1"/>
</dbReference>
<dbReference type="Pfam" id="PF00698">
    <property type="entry name" value="Acyl_transf_1"/>
    <property type="match status" value="1"/>
</dbReference>
<dbReference type="Gene3D" id="3.90.180.10">
    <property type="entry name" value="Medium-chain alcohol dehydrogenases, catalytic domain"/>
    <property type="match status" value="1"/>
</dbReference>
<feature type="active site" description="Proton acceptor; for dehydratase activity" evidence="9">
    <location>
        <position position="916"/>
    </location>
</feature>
<proteinExistence type="inferred from homology"/>
<evidence type="ECO:0000256" key="6">
    <source>
        <dbReference type="ARBA" id="ARBA00022857"/>
    </source>
</evidence>
<dbReference type="InterPro" id="IPR020806">
    <property type="entry name" value="PKS_PP-bd"/>
</dbReference>
<dbReference type="CDD" id="cd05195">
    <property type="entry name" value="enoyl_red"/>
    <property type="match status" value="1"/>
</dbReference>
<dbReference type="SUPFAM" id="SSF53901">
    <property type="entry name" value="Thiolase-like"/>
    <property type="match status" value="1"/>
</dbReference>
<dbReference type="InterPro" id="IPR036736">
    <property type="entry name" value="ACP-like_sf"/>
</dbReference>
<evidence type="ECO:0000256" key="10">
    <source>
        <dbReference type="SAM" id="MobiDB-lite"/>
    </source>
</evidence>
<dbReference type="Proteomes" id="UP001169862">
    <property type="component" value="Unassembled WGS sequence"/>
</dbReference>
<feature type="active site" description="Proton donor; for dehydratase activity" evidence="9">
    <location>
        <position position="1081"/>
    </location>
</feature>
<dbReference type="SUPFAM" id="SSF47336">
    <property type="entry name" value="ACP-like"/>
    <property type="match status" value="1"/>
</dbReference>
<dbReference type="InterPro" id="IPR020841">
    <property type="entry name" value="PKS_Beta-ketoAc_synthase_dom"/>
</dbReference>
<dbReference type="FunFam" id="3.40.50.720:FF:000209">
    <property type="entry name" value="Polyketide synthase Pks12"/>
    <property type="match status" value="1"/>
</dbReference>
<keyword evidence="6" id="KW-0521">NADP</keyword>
<dbReference type="InterPro" id="IPR036291">
    <property type="entry name" value="NAD(P)-bd_dom_sf"/>
</dbReference>
<dbReference type="SMART" id="SM00827">
    <property type="entry name" value="PKS_AT"/>
    <property type="match status" value="1"/>
</dbReference>
<keyword evidence="3" id="KW-0596">Phosphopantetheine</keyword>
<dbReference type="SUPFAM" id="SSF50129">
    <property type="entry name" value="GroES-like"/>
    <property type="match status" value="1"/>
</dbReference>
<dbReference type="InterPro" id="IPR016036">
    <property type="entry name" value="Malonyl_transacylase_ACP-bd"/>
</dbReference>
<dbReference type="InterPro" id="IPR049900">
    <property type="entry name" value="PKS_mFAS_DH"/>
</dbReference>
<dbReference type="SUPFAM" id="SSF51735">
    <property type="entry name" value="NAD(P)-binding Rossmann-fold domains"/>
    <property type="match status" value="3"/>
</dbReference>
<dbReference type="RefSeq" id="WP_303551248.1">
    <property type="nucleotide sequence ID" value="NZ_JAUOPG010000008.1"/>
</dbReference>
<evidence type="ECO:0000313" key="14">
    <source>
        <dbReference type="EMBL" id="MDO6454520.1"/>
    </source>
</evidence>
<dbReference type="InterPro" id="IPR050091">
    <property type="entry name" value="PKS_NRPS_Biosynth_Enz"/>
</dbReference>
<dbReference type="SUPFAM" id="SSF52151">
    <property type="entry name" value="FabD/lysophospholipase-like"/>
    <property type="match status" value="1"/>
</dbReference>
<evidence type="ECO:0000256" key="1">
    <source>
        <dbReference type="ARBA" id="ARBA00005194"/>
    </source>
</evidence>
<dbReference type="InterPro" id="IPR016039">
    <property type="entry name" value="Thiolase-like"/>
</dbReference>
<dbReference type="EMBL" id="JAUOPG010000008">
    <property type="protein sequence ID" value="MDO6454520.1"/>
    <property type="molecule type" value="Genomic_DNA"/>
</dbReference>
<dbReference type="Pfam" id="PF00550">
    <property type="entry name" value="PP-binding"/>
    <property type="match status" value="1"/>
</dbReference>
<dbReference type="Gene3D" id="3.40.50.150">
    <property type="entry name" value="Vaccinia Virus protein VP39"/>
    <property type="match status" value="1"/>
</dbReference>
<dbReference type="Gene3D" id="3.40.366.10">
    <property type="entry name" value="Malonyl-Coenzyme A Acyl Carrier Protein, domain 2"/>
    <property type="match status" value="1"/>
</dbReference>
<comment type="similarity">
    <text evidence="2">Belongs to the short-chain dehydrogenases/reductases (SDR) family.</text>
</comment>
<protein>
    <submittedName>
        <fullName evidence="14">SDR family NAD(P)-dependent oxidoreductase</fullName>
    </submittedName>
</protein>
<dbReference type="InterPro" id="IPR013154">
    <property type="entry name" value="ADH-like_N"/>
</dbReference>
<evidence type="ECO:0000256" key="7">
    <source>
        <dbReference type="ARBA" id="ARBA00023268"/>
    </source>
</evidence>
<dbReference type="SMART" id="SM00829">
    <property type="entry name" value="PKS_ER"/>
    <property type="match status" value="1"/>
</dbReference>
<dbReference type="Gene3D" id="3.30.70.3290">
    <property type="match status" value="1"/>
</dbReference>
<dbReference type="Gene3D" id="3.40.47.10">
    <property type="match status" value="1"/>
</dbReference>
<dbReference type="InterPro" id="IPR016035">
    <property type="entry name" value="Acyl_Trfase/lysoPLipase"/>
</dbReference>
<dbReference type="InterPro" id="IPR029063">
    <property type="entry name" value="SAM-dependent_MTases_sf"/>
</dbReference>
<dbReference type="PROSITE" id="PS52004">
    <property type="entry name" value="KS3_2"/>
    <property type="match status" value="1"/>
</dbReference>
<dbReference type="GO" id="GO:0006633">
    <property type="term" value="P:fatty acid biosynthetic process"/>
    <property type="evidence" value="ECO:0007669"/>
    <property type="project" value="InterPro"/>
</dbReference>
<dbReference type="Gene3D" id="3.40.50.720">
    <property type="entry name" value="NAD(P)-binding Rossmann-like Domain"/>
    <property type="match status" value="3"/>
</dbReference>
<dbReference type="GO" id="GO:0016491">
    <property type="term" value="F:oxidoreductase activity"/>
    <property type="evidence" value="ECO:0007669"/>
    <property type="project" value="InterPro"/>
</dbReference>
<dbReference type="InterPro" id="IPR011032">
    <property type="entry name" value="GroES-like_sf"/>
</dbReference>
<evidence type="ECO:0000256" key="9">
    <source>
        <dbReference type="PROSITE-ProRule" id="PRU01363"/>
    </source>
</evidence>
<dbReference type="InterPro" id="IPR032821">
    <property type="entry name" value="PKS_assoc"/>
</dbReference>
<dbReference type="PANTHER" id="PTHR43775">
    <property type="entry name" value="FATTY ACID SYNTHASE"/>
    <property type="match status" value="1"/>
</dbReference>
<name>A0AAW7XKB7_9GAMM</name>
<evidence type="ECO:0000259" key="12">
    <source>
        <dbReference type="PROSITE" id="PS52004"/>
    </source>
</evidence>